<proteinExistence type="predicted"/>
<dbReference type="RefSeq" id="WP_307050569.1">
    <property type="nucleotide sequence ID" value="NZ_JAUSYA010000001.1"/>
</dbReference>
<keyword evidence="2" id="KW-1185">Reference proteome</keyword>
<name>A0ABU0Q262_STRAH</name>
<reference evidence="1 2" key="1">
    <citation type="submission" date="2023-07" db="EMBL/GenBank/DDBJ databases">
        <title>Comparative genomics of wheat-associated soil bacteria to identify genetic determinants of phenazine resistance.</title>
        <authorList>
            <person name="Mouncey N."/>
        </authorList>
    </citation>
    <scope>NUCLEOTIDE SEQUENCE [LARGE SCALE GENOMIC DNA]</scope>
    <source>
        <strain evidence="1 2">W4I19-2</strain>
    </source>
</reference>
<comment type="caution">
    <text evidence="1">The sequence shown here is derived from an EMBL/GenBank/DDBJ whole genome shotgun (WGS) entry which is preliminary data.</text>
</comment>
<sequence length="50" mass="5240">MAVSVESVPGPKPSDMGVMSSSYCRARVRAYMVAQSASPLSSTVVPVRLP</sequence>
<dbReference type="EMBL" id="JAUSYA010000001">
    <property type="protein sequence ID" value="MDQ0684755.1"/>
    <property type="molecule type" value="Genomic_DNA"/>
</dbReference>
<dbReference type="Proteomes" id="UP001243364">
    <property type="component" value="Unassembled WGS sequence"/>
</dbReference>
<accession>A0ABU0Q262</accession>
<evidence type="ECO:0000313" key="2">
    <source>
        <dbReference type="Proteomes" id="UP001243364"/>
    </source>
</evidence>
<organism evidence="1 2">
    <name type="scientific">Streptomyces achromogenes</name>
    <dbReference type="NCBI Taxonomy" id="67255"/>
    <lineage>
        <taxon>Bacteria</taxon>
        <taxon>Bacillati</taxon>
        <taxon>Actinomycetota</taxon>
        <taxon>Actinomycetes</taxon>
        <taxon>Kitasatosporales</taxon>
        <taxon>Streptomycetaceae</taxon>
        <taxon>Streptomyces</taxon>
    </lineage>
</organism>
<gene>
    <name evidence="1" type="ORF">QFZ56_003718</name>
</gene>
<protein>
    <submittedName>
        <fullName evidence="1">Uncharacterized protein</fullName>
    </submittedName>
</protein>
<evidence type="ECO:0000313" key="1">
    <source>
        <dbReference type="EMBL" id="MDQ0684755.1"/>
    </source>
</evidence>